<dbReference type="GO" id="GO:0015920">
    <property type="term" value="P:lipopolysaccharide transport"/>
    <property type="evidence" value="ECO:0007669"/>
    <property type="project" value="TreeGrafter"/>
</dbReference>
<keyword evidence="6 8" id="KW-1133">Transmembrane helix</keyword>
<evidence type="ECO:0000256" key="8">
    <source>
        <dbReference type="RuleBase" id="RU361157"/>
    </source>
</evidence>
<evidence type="ECO:0000256" key="1">
    <source>
        <dbReference type="ARBA" id="ARBA00004651"/>
    </source>
</evidence>
<comment type="caution">
    <text evidence="10">The sequence shown here is derived from an EMBL/GenBank/DDBJ whole genome shotgun (WGS) entry which is preliminary data.</text>
</comment>
<evidence type="ECO:0000256" key="4">
    <source>
        <dbReference type="ARBA" id="ARBA00022475"/>
    </source>
</evidence>
<comment type="similarity">
    <text evidence="2 8">Belongs to the ABC-2 integral membrane protein family.</text>
</comment>
<feature type="domain" description="ABC transmembrane type-2" evidence="9">
    <location>
        <begin position="67"/>
        <end position="291"/>
    </location>
</feature>
<dbReference type="AlphaFoldDB" id="A0A8J7PDY2"/>
<evidence type="ECO:0000256" key="2">
    <source>
        <dbReference type="ARBA" id="ARBA00007783"/>
    </source>
</evidence>
<evidence type="ECO:0000313" key="11">
    <source>
        <dbReference type="Proteomes" id="UP000664277"/>
    </source>
</evidence>
<evidence type="ECO:0000256" key="7">
    <source>
        <dbReference type="ARBA" id="ARBA00023136"/>
    </source>
</evidence>
<feature type="transmembrane region" description="Helical" evidence="8">
    <location>
        <begin position="66"/>
        <end position="92"/>
    </location>
</feature>
<evidence type="ECO:0000313" key="10">
    <source>
        <dbReference type="EMBL" id="MBN8661451.1"/>
    </source>
</evidence>
<sequence length="299" mass="33321">MATGLEEKAKIKTLAINQNDHRQNANKAHAAGVNMEVGGLAGLWCNRHILRMMVQRDSLGKYKGSLLGMLWPLINPLGHLLLYTFLFCLVLNVKFNETGGVGNFALYLMTGLLPWGAFSEALSRSSTIVLEYPNFVKRVVFPLPILPLVTVLSPLVTETMAFTMLIAAVVVTTQKLHATVAYLPLIAFSQLLLTAGITWVLASLGVYIRDIKHMMALALAAWMYATPIVYPASRLPQEFQFLLWINPMAGIITDYRRVVLEGLPPDWSHYACYTTLGAIVFYLGFKFFDKTKKSFADVM</sequence>
<feature type="transmembrane region" description="Helical" evidence="8">
    <location>
        <begin position="181"/>
        <end position="202"/>
    </location>
</feature>
<keyword evidence="5 8" id="KW-0812">Transmembrane</keyword>
<keyword evidence="4 8" id="KW-1003">Cell membrane</keyword>
<organism evidence="10 11">
    <name type="scientific">Candidatus Obscuribacter phosphatis</name>
    <dbReference type="NCBI Taxonomy" id="1906157"/>
    <lineage>
        <taxon>Bacteria</taxon>
        <taxon>Bacillati</taxon>
        <taxon>Candidatus Melainabacteria</taxon>
        <taxon>Candidatus Obscuribacterales</taxon>
        <taxon>Candidatus Obscuribacteraceae</taxon>
        <taxon>Candidatus Obscuribacter</taxon>
    </lineage>
</organism>
<dbReference type="InterPro" id="IPR047817">
    <property type="entry name" value="ABC2_TM_bact-type"/>
</dbReference>
<dbReference type="Proteomes" id="UP000664277">
    <property type="component" value="Unassembled WGS sequence"/>
</dbReference>
<evidence type="ECO:0000256" key="3">
    <source>
        <dbReference type="ARBA" id="ARBA00022448"/>
    </source>
</evidence>
<evidence type="ECO:0000256" key="6">
    <source>
        <dbReference type="ARBA" id="ARBA00022989"/>
    </source>
</evidence>
<evidence type="ECO:0000256" key="5">
    <source>
        <dbReference type="ARBA" id="ARBA00022692"/>
    </source>
</evidence>
<keyword evidence="3 8" id="KW-0813">Transport</keyword>
<feature type="transmembrane region" description="Helical" evidence="8">
    <location>
        <begin position="267"/>
        <end position="285"/>
    </location>
</feature>
<dbReference type="PANTHER" id="PTHR30413:SF10">
    <property type="entry name" value="CAPSULE POLYSACCHARIDE EXPORT INNER-MEMBRANE PROTEIN CTRC"/>
    <property type="match status" value="1"/>
</dbReference>
<name>A0A8J7PDY2_9BACT</name>
<dbReference type="PROSITE" id="PS51012">
    <property type="entry name" value="ABC_TM2"/>
    <property type="match status" value="1"/>
</dbReference>
<comment type="subcellular location">
    <subcellularLocation>
        <location evidence="1 8">Cell membrane</location>
        <topology evidence="1 8">Multi-pass membrane protein</topology>
    </subcellularLocation>
</comment>
<proteinExistence type="inferred from homology"/>
<evidence type="ECO:0000259" key="9">
    <source>
        <dbReference type="PROSITE" id="PS51012"/>
    </source>
</evidence>
<keyword evidence="7 8" id="KW-0472">Membrane</keyword>
<dbReference type="GO" id="GO:0140359">
    <property type="term" value="F:ABC-type transporter activity"/>
    <property type="evidence" value="ECO:0007669"/>
    <property type="project" value="InterPro"/>
</dbReference>
<dbReference type="Pfam" id="PF01061">
    <property type="entry name" value="ABC2_membrane"/>
    <property type="match status" value="1"/>
</dbReference>
<dbReference type="PANTHER" id="PTHR30413">
    <property type="entry name" value="INNER MEMBRANE TRANSPORT PERMEASE"/>
    <property type="match status" value="1"/>
</dbReference>
<dbReference type="InterPro" id="IPR013525">
    <property type="entry name" value="ABC2_TM"/>
</dbReference>
<feature type="transmembrane region" description="Helical" evidence="8">
    <location>
        <begin position="143"/>
        <end position="169"/>
    </location>
</feature>
<reference evidence="10" key="1">
    <citation type="submission" date="2021-02" db="EMBL/GenBank/DDBJ databases">
        <title>Genome-Resolved Metagenomics of a Microbial Community Performing Photosynthetic Biological Nutrient Removal.</title>
        <authorList>
            <person name="Mcdaniel E.A."/>
        </authorList>
    </citation>
    <scope>NUCLEOTIDE SEQUENCE</scope>
    <source>
        <strain evidence="10">UWPOB_OBS1</strain>
    </source>
</reference>
<feature type="transmembrane region" description="Helical" evidence="8">
    <location>
        <begin position="214"/>
        <end position="233"/>
    </location>
</feature>
<protein>
    <recommendedName>
        <fullName evidence="8">Transport permease protein</fullName>
    </recommendedName>
</protein>
<dbReference type="GO" id="GO:0005886">
    <property type="term" value="C:plasma membrane"/>
    <property type="evidence" value="ECO:0007669"/>
    <property type="project" value="UniProtKB-SubCell"/>
</dbReference>
<dbReference type="EMBL" id="JAFLCK010000020">
    <property type="protein sequence ID" value="MBN8661451.1"/>
    <property type="molecule type" value="Genomic_DNA"/>
</dbReference>
<feature type="transmembrane region" description="Helical" evidence="8">
    <location>
        <begin position="104"/>
        <end position="122"/>
    </location>
</feature>
<accession>A0A8J7PDY2</accession>
<gene>
    <name evidence="10" type="ORF">J0M35_13885</name>
</gene>